<evidence type="ECO:0000256" key="1">
    <source>
        <dbReference type="SAM" id="Phobius"/>
    </source>
</evidence>
<keyword evidence="1" id="KW-1133">Transmembrane helix</keyword>
<protein>
    <recommendedName>
        <fullName evidence="2">FecR protein domain-containing protein</fullName>
    </recommendedName>
</protein>
<evidence type="ECO:0000313" key="4">
    <source>
        <dbReference type="Proteomes" id="UP000244450"/>
    </source>
</evidence>
<dbReference type="PANTHER" id="PTHR30273">
    <property type="entry name" value="PERIPLASMIC SIGNAL SENSOR AND SIGMA FACTOR ACTIVATOR FECR-RELATED"/>
    <property type="match status" value="1"/>
</dbReference>
<dbReference type="PANTHER" id="PTHR30273:SF2">
    <property type="entry name" value="PROTEIN FECR"/>
    <property type="match status" value="1"/>
</dbReference>
<dbReference type="InterPro" id="IPR012373">
    <property type="entry name" value="Ferrdict_sens_TM"/>
</dbReference>
<accession>A0A2T7BHC1</accession>
<gene>
    <name evidence="3" type="ORF">DCC81_15540</name>
</gene>
<dbReference type="OrthoDB" id="923517at2"/>
<dbReference type="Gene3D" id="2.60.120.1440">
    <property type="match status" value="1"/>
</dbReference>
<name>A0A2T7BHC1_9BACT</name>
<keyword evidence="1" id="KW-0812">Transmembrane</keyword>
<dbReference type="InterPro" id="IPR006860">
    <property type="entry name" value="FecR"/>
</dbReference>
<proteinExistence type="predicted"/>
<sequence length="352" mass="39654">MAIKDYAVYTAQELALDERFQQWVLHPEAAGAFWVNWCAAHPEKAADVALAAAMVRSIGFKPYALAPEEKDQLWDTLWEHMGEEEHHPVINTTTTFAPAWYRQARKYAAAIVLGVAAAAGWMLLQPRRSVGSQTLALHTLYGETKTCYLPDSTAVTLNANTRLLYTATDTGRREVWLDGEAYFKVKHEQGQRPFSVHTYDKVSVAVLGTAFNVNSIGKQVRVVLEEGSVRLHIGDAYTEKEQTLNLRPGEMLTYEKANGQFTRTAIVTTPYMAWKKGRLEMDNYTLADAAQFMQQVFGQHLVITDHNLLQRHISGSMPIVYNADTMLLQLGRVFKVRAYRNGDNVWISQGAR</sequence>
<dbReference type="Proteomes" id="UP000244450">
    <property type="component" value="Unassembled WGS sequence"/>
</dbReference>
<evidence type="ECO:0000313" key="3">
    <source>
        <dbReference type="EMBL" id="PUZ25681.1"/>
    </source>
</evidence>
<dbReference type="AlphaFoldDB" id="A0A2T7BHC1"/>
<keyword evidence="4" id="KW-1185">Reference proteome</keyword>
<dbReference type="Pfam" id="PF04773">
    <property type="entry name" value="FecR"/>
    <property type="match status" value="1"/>
</dbReference>
<comment type="caution">
    <text evidence="3">The sequence shown here is derived from an EMBL/GenBank/DDBJ whole genome shotgun (WGS) entry which is preliminary data.</text>
</comment>
<reference evidence="3 4" key="1">
    <citation type="submission" date="2018-04" db="EMBL/GenBank/DDBJ databases">
        <title>Chitinophaga fuyangensis sp. nov., isolated from soil in a chemical factory.</title>
        <authorList>
            <person name="Chen K."/>
        </authorList>
    </citation>
    <scope>NUCLEOTIDE SEQUENCE [LARGE SCALE GENOMIC DNA]</scope>
    <source>
        <strain evidence="3 4">LY-1</strain>
    </source>
</reference>
<evidence type="ECO:0000259" key="2">
    <source>
        <dbReference type="Pfam" id="PF04773"/>
    </source>
</evidence>
<dbReference type="Gene3D" id="3.55.50.30">
    <property type="match status" value="1"/>
</dbReference>
<keyword evidence="1" id="KW-0472">Membrane</keyword>
<feature type="transmembrane region" description="Helical" evidence="1">
    <location>
        <begin position="107"/>
        <end position="124"/>
    </location>
</feature>
<dbReference type="RefSeq" id="WP_108687520.1">
    <property type="nucleotide sequence ID" value="NZ_QCYK01000002.1"/>
</dbReference>
<feature type="domain" description="FecR protein" evidence="2">
    <location>
        <begin position="139"/>
        <end position="230"/>
    </location>
</feature>
<dbReference type="GO" id="GO:0016989">
    <property type="term" value="F:sigma factor antagonist activity"/>
    <property type="evidence" value="ECO:0007669"/>
    <property type="project" value="TreeGrafter"/>
</dbReference>
<organism evidence="3 4">
    <name type="scientific">Chitinophaga parva</name>
    <dbReference type="NCBI Taxonomy" id="2169414"/>
    <lineage>
        <taxon>Bacteria</taxon>
        <taxon>Pseudomonadati</taxon>
        <taxon>Bacteroidota</taxon>
        <taxon>Chitinophagia</taxon>
        <taxon>Chitinophagales</taxon>
        <taxon>Chitinophagaceae</taxon>
        <taxon>Chitinophaga</taxon>
    </lineage>
</organism>
<dbReference type="EMBL" id="QCYK01000002">
    <property type="protein sequence ID" value="PUZ25681.1"/>
    <property type="molecule type" value="Genomic_DNA"/>
</dbReference>
<dbReference type="PIRSF" id="PIRSF018266">
    <property type="entry name" value="FecR"/>
    <property type="match status" value="1"/>
</dbReference>